<dbReference type="RefSeq" id="WP_158259140.1">
    <property type="nucleotide sequence ID" value="NZ_PVYX01000002.1"/>
</dbReference>
<protein>
    <submittedName>
        <fullName evidence="3">Glyoxylase-like metal-dependent hydrolase (Beta-lactamase superfamily II)</fullName>
    </submittedName>
</protein>
<evidence type="ECO:0000313" key="3">
    <source>
        <dbReference type="EMBL" id="PRX54902.1"/>
    </source>
</evidence>
<keyword evidence="4" id="KW-1185">Reference proteome</keyword>
<dbReference type="AlphaFoldDB" id="A0A2T0MBU0"/>
<organism evidence="3 4">
    <name type="scientific">Flagellimonas meridianipacifica</name>
    <dbReference type="NCBI Taxonomy" id="1080225"/>
    <lineage>
        <taxon>Bacteria</taxon>
        <taxon>Pseudomonadati</taxon>
        <taxon>Bacteroidota</taxon>
        <taxon>Flavobacteriia</taxon>
        <taxon>Flavobacteriales</taxon>
        <taxon>Flavobacteriaceae</taxon>
        <taxon>Flagellimonas</taxon>
    </lineage>
</organism>
<dbReference type="EMBL" id="PVYX01000002">
    <property type="protein sequence ID" value="PRX54902.1"/>
    <property type="molecule type" value="Genomic_DNA"/>
</dbReference>
<dbReference type="PANTHER" id="PTHR42951">
    <property type="entry name" value="METALLO-BETA-LACTAMASE DOMAIN-CONTAINING"/>
    <property type="match status" value="1"/>
</dbReference>
<sequence length="263" mass="29564">MATKQFKILSIAILTRFVIGLAIIWFFAGFTPKGKYDSKGDLTIFQITQSFANIFVVEQDGKLLMIDSGNPHKGEVLESKLMDIGIDPSTIDYLILTHAHPDHAGNAHYFKEKFGIRILVGFEEEEIIKAKGTDKNLCPRGPLGLLIKQTHAKRTYEEFVPDIRVKDSFDLSSIGFNGFVQLLPGHTPGSLYVEMGDAIFVGDLIRGQTLNKKKPAYHLFMCNLEENLKQIKRLADKTHIKMWYPGHGGPLSAKKVRTFIDNN</sequence>
<dbReference type="InterPro" id="IPR050855">
    <property type="entry name" value="NDM-1-like"/>
</dbReference>
<dbReference type="GO" id="GO:0016787">
    <property type="term" value="F:hydrolase activity"/>
    <property type="evidence" value="ECO:0007669"/>
    <property type="project" value="UniProtKB-KW"/>
</dbReference>
<keyword evidence="1" id="KW-1133">Transmembrane helix</keyword>
<gene>
    <name evidence="3" type="ORF">CLV81_3307</name>
</gene>
<dbReference type="InterPro" id="IPR001279">
    <property type="entry name" value="Metallo-B-lactamas"/>
</dbReference>
<dbReference type="Pfam" id="PF00753">
    <property type="entry name" value="Lactamase_B"/>
    <property type="match status" value="1"/>
</dbReference>
<proteinExistence type="predicted"/>
<keyword evidence="1" id="KW-0812">Transmembrane</keyword>
<name>A0A2T0MBU0_9FLAO</name>
<dbReference type="OrthoDB" id="9802248at2"/>
<dbReference type="SUPFAM" id="SSF56281">
    <property type="entry name" value="Metallo-hydrolase/oxidoreductase"/>
    <property type="match status" value="1"/>
</dbReference>
<evidence type="ECO:0000313" key="4">
    <source>
        <dbReference type="Proteomes" id="UP000237640"/>
    </source>
</evidence>
<evidence type="ECO:0000256" key="1">
    <source>
        <dbReference type="SAM" id="Phobius"/>
    </source>
</evidence>
<evidence type="ECO:0000259" key="2">
    <source>
        <dbReference type="SMART" id="SM00849"/>
    </source>
</evidence>
<reference evidence="3 4" key="1">
    <citation type="submission" date="2018-03" db="EMBL/GenBank/DDBJ databases">
        <title>Genomic Encyclopedia of Archaeal and Bacterial Type Strains, Phase II (KMG-II): from individual species to whole genera.</title>
        <authorList>
            <person name="Goeker M."/>
        </authorList>
    </citation>
    <scope>NUCLEOTIDE SEQUENCE [LARGE SCALE GENOMIC DNA]</scope>
    <source>
        <strain evidence="3 4">DSM 25027</strain>
    </source>
</reference>
<feature type="domain" description="Metallo-beta-lactamase" evidence="2">
    <location>
        <begin position="51"/>
        <end position="247"/>
    </location>
</feature>
<dbReference type="Proteomes" id="UP000237640">
    <property type="component" value="Unassembled WGS sequence"/>
</dbReference>
<comment type="caution">
    <text evidence="3">The sequence shown here is derived from an EMBL/GenBank/DDBJ whole genome shotgun (WGS) entry which is preliminary data.</text>
</comment>
<dbReference type="Gene3D" id="3.60.15.10">
    <property type="entry name" value="Ribonuclease Z/Hydroxyacylglutathione hydrolase-like"/>
    <property type="match status" value="1"/>
</dbReference>
<dbReference type="PANTHER" id="PTHR42951:SF17">
    <property type="entry name" value="METALLO-BETA-LACTAMASE DOMAIN-CONTAINING PROTEIN"/>
    <property type="match status" value="1"/>
</dbReference>
<dbReference type="SMART" id="SM00849">
    <property type="entry name" value="Lactamase_B"/>
    <property type="match status" value="1"/>
</dbReference>
<accession>A0A2T0MBU0</accession>
<keyword evidence="1" id="KW-0472">Membrane</keyword>
<feature type="transmembrane region" description="Helical" evidence="1">
    <location>
        <begin position="6"/>
        <end position="28"/>
    </location>
</feature>
<keyword evidence="3" id="KW-0378">Hydrolase</keyword>
<dbReference type="InterPro" id="IPR036866">
    <property type="entry name" value="RibonucZ/Hydroxyglut_hydro"/>
</dbReference>